<sequence>MEELLGTIKLFAGNFAPQGYFTCEGQTLPISQYTALFSILGTTYGGDGITTFKLPDLRGAFPTQCTNISGAHPGGTYSLGQVGGNQSTTITAANMPPHTHSIIKGSGSNISGSISVNTVLQASTGNGQNATPSNTNNALGTTVDANGGEAPKLYTNSAPSQNLNGISSTVNSNLNFDPTGLTLSPWGSGPVPIPTVPNFVAMQYIICWQGVYPTRP</sequence>
<dbReference type="Pfam" id="PF07484">
    <property type="entry name" value="Collar"/>
    <property type="match status" value="1"/>
</dbReference>
<dbReference type="RefSeq" id="WP_014388199.1">
    <property type="nucleotide sequence ID" value="NC_017025.1"/>
</dbReference>
<dbReference type="Proteomes" id="UP000007599">
    <property type="component" value="Chromosome I"/>
</dbReference>
<protein>
    <submittedName>
        <fullName evidence="2">Probable phage Tail Collar domain protein</fullName>
    </submittedName>
</protein>
<reference evidence="3" key="2">
    <citation type="submission" date="2012-03" db="EMBL/GenBank/DDBJ databases">
        <title>Complete genome sequence of Flavobacterium indicum GPTSA100-9T, isolated from warm spring water.</title>
        <authorList>
            <person name="Barbier P."/>
            <person name="Houel A."/>
            <person name="Loux V."/>
            <person name="Poulain J."/>
            <person name="Bernardet J.-F."/>
            <person name="Touchon M."/>
            <person name="Duchaud E."/>
        </authorList>
    </citation>
    <scope>NUCLEOTIDE SEQUENCE [LARGE SCALE GENOMIC DNA]</scope>
    <source>
        <strain evidence="3">DSM 17447 / CIP 109464 / GPTSA100-9</strain>
    </source>
</reference>
<proteinExistence type="predicted"/>
<evidence type="ECO:0000259" key="1">
    <source>
        <dbReference type="Pfam" id="PF07484"/>
    </source>
</evidence>
<feature type="domain" description="Phage tail collar" evidence="1">
    <location>
        <begin position="6"/>
        <end position="62"/>
    </location>
</feature>
<accession>H8XVA2</accession>
<dbReference type="KEGG" id="fin:KQS_05530"/>
<dbReference type="eggNOG" id="COG4675">
    <property type="taxonomic scope" value="Bacteria"/>
</dbReference>
<dbReference type="InterPro" id="IPR011083">
    <property type="entry name" value="Phage_tail_collar_dom"/>
</dbReference>
<dbReference type="AlphaFoldDB" id="H8XVA2"/>
<evidence type="ECO:0000313" key="3">
    <source>
        <dbReference type="Proteomes" id="UP000007599"/>
    </source>
</evidence>
<dbReference type="STRING" id="1094466.KQS_05530"/>
<organism evidence="2 3">
    <name type="scientific">Flavobacterium indicum (strain DSM 17447 / CIP 109464 / GPTSA100-9)</name>
    <dbReference type="NCBI Taxonomy" id="1094466"/>
    <lineage>
        <taxon>Bacteria</taxon>
        <taxon>Pseudomonadati</taxon>
        <taxon>Bacteroidota</taxon>
        <taxon>Flavobacteriia</taxon>
        <taxon>Flavobacteriales</taxon>
        <taxon>Flavobacteriaceae</taxon>
        <taxon>Flavobacterium</taxon>
    </lineage>
</organism>
<keyword evidence="3" id="KW-1185">Reference proteome</keyword>
<dbReference type="HOGENOM" id="CLU_087872_1_1_10"/>
<reference evidence="2 3" key="1">
    <citation type="journal article" date="2012" name="J. Bacteriol.">
        <title>Complete Genome Sequence of Flavobacterium indicum GPSTA100-9T, Isolated from Warm Spring Water.</title>
        <authorList>
            <person name="Barbier P."/>
            <person name="Houel A."/>
            <person name="Loux V."/>
            <person name="Poulain J."/>
            <person name="Bernardet J.F."/>
            <person name="Touchon M."/>
            <person name="Duchaud E."/>
        </authorList>
    </citation>
    <scope>NUCLEOTIDE SEQUENCE [LARGE SCALE GENOMIC DNA]</scope>
    <source>
        <strain evidence="3">DSM 17447 / CIP 109464 / GPTSA100-9</strain>
    </source>
</reference>
<name>H8XVA2_FLAIG</name>
<dbReference type="SUPFAM" id="SSF88874">
    <property type="entry name" value="Receptor-binding domain of short tail fibre protein gp12"/>
    <property type="match status" value="1"/>
</dbReference>
<dbReference type="PATRIC" id="fig|1094466.5.peg.1086"/>
<gene>
    <name evidence="2" type="ordered locus">KQS_05530</name>
</gene>
<dbReference type="InterPro" id="IPR037053">
    <property type="entry name" value="Phage_tail_collar_dom_sf"/>
</dbReference>
<dbReference type="Gene3D" id="3.90.1340.10">
    <property type="entry name" value="Phage tail collar domain"/>
    <property type="match status" value="1"/>
</dbReference>
<dbReference type="OrthoDB" id="9810174at2"/>
<dbReference type="EMBL" id="HE774682">
    <property type="protein sequence ID" value="CCG53072.1"/>
    <property type="molecule type" value="Genomic_DNA"/>
</dbReference>
<evidence type="ECO:0000313" key="2">
    <source>
        <dbReference type="EMBL" id="CCG53072.1"/>
    </source>
</evidence>